<evidence type="ECO:0000313" key="3">
    <source>
        <dbReference type="Proteomes" id="UP000796880"/>
    </source>
</evidence>
<proteinExistence type="predicted"/>
<gene>
    <name evidence="2" type="ORF">FNV43_RR19451</name>
</gene>
<dbReference type="Proteomes" id="UP000796880">
    <property type="component" value="Unassembled WGS sequence"/>
</dbReference>
<dbReference type="EMBL" id="VOIH02000009">
    <property type="protein sequence ID" value="KAF3436704.1"/>
    <property type="molecule type" value="Genomic_DNA"/>
</dbReference>
<name>A0A8K0GSF3_9ROSA</name>
<keyword evidence="3" id="KW-1185">Reference proteome</keyword>
<organism evidence="2 3">
    <name type="scientific">Rhamnella rubrinervis</name>
    <dbReference type="NCBI Taxonomy" id="2594499"/>
    <lineage>
        <taxon>Eukaryota</taxon>
        <taxon>Viridiplantae</taxon>
        <taxon>Streptophyta</taxon>
        <taxon>Embryophyta</taxon>
        <taxon>Tracheophyta</taxon>
        <taxon>Spermatophyta</taxon>
        <taxon>Magnoliopsida</taxon>
        <taxon>eudicotyledons</taxon>
        <taxon>Gunneridae</taxon>
        <taxon>Pentapetalae</taxon>
        <taxon>rosids</taxon>
        <taxon>fabids</taxon>
        <taxon>Rosales</taxon>
        <taxon>Rhamnaceae</taxon>
        <taxon>rhamnoid group</taxon>
        <taxon>Rhamneae</taxon>
        <taxon>Rhamnella</taxon>
    </lineage>
</organism>
<feature type="region of interest" description="Disordered" evidence="1">
    <location>
        <begin position="44"/>
        <end position="72"/>
    </location>
</feature>
<accession>A0A8K0GSF3</accession>
<sequence length="72" mass="8348">MPDPKSYQKLRAILDVKAARKNKKDRKAIVGILNSKMGLVKTKRKKDEFWKNRKKRVRTGKLASNDNHTANN</sequence>
<dbReference type="OrthoDB" id="4822at2759"/>
<dbReference type="AlphaFoldDB" id="A0A8K0GSF3"/>
<reference evidence="2" key="1">
    <citation type="submission" date="2020-03" db="EMBL/GenBank/DDBJ databases">
        <title>A high-quality chromosome-level genome assembly of a woody plant with both climbing and erect habits, Rhamnella rubrinervis.</title>
        <authorList>
            <person name="Lu Z."/>
            <person name="Yang Y."/>
            <person name="Zhu X."/>
            <person name="Sun Y."/>
        </authorList>
    </citation>
    <scope>NUCLEOTIDE SEQUENCE</scope>
    <source>
        <strain evidence="2">BYM</strain>
        <tissue evidence="2">Leaf</tissue>
    </source>
</reference>
<comment type="caution">
    <text evidence="2">The sequence shown here is derived from an EMBL/GenBank/DDBJ whole genome shotgun (WGS) entry which is preliminary data.</text>
</comment>
<feature type="compositionally biased region" description="Polar residues" evidence="1">
    <location>
        <begin position="62"/>
        <end position="72"/>
    </location>
</feature>
<evidence type="ECO:0000256" key="1">
    <source>
        <dbReference type="SAM" id="MobiDB-lite"/>
    </source>
</evidence>
<protein>
    <submittedName>
        <fullName evidence="2">Uncharacterized protein</fullName>
    </submittedName>
</protein>
<evidence type="ECO:0000313" key="2">
    <source>
        <dbReference type="EMBL" id="KAF3436704.1"/>
    </source>
</evidence>